<reference evidence="6 7" key="1">
    <citation type="submission" date="2022-11" db="EMBL/GenBank/DDBJ databases">
        <title>Minimal conservation of predation-associated metabolite biosynthetic gene clusters underscores biosynthetic potential of Myxococcota including descriptions for ten novel species: Archangium lansinium sp. nov., Myxococcus landrumus sp. nov., Nannocystis bai.</title>
        <authorList>
            <person name="Ahearne A."/>
            <person name="Stevens C."/>
            <person name="Dowd S."/>
        </authorList>
    </citation>
    <scope>NUCLEOTIDE SEQUENCE [LARGE SCALE GENOMIC DNA]</scope>
    <source>
        <strain evidence="6 7">NCELM</strain>
    </source>
</reference>
<dbReference type="EMBL" id="JAQNDN010000001">
    <property type="protein sequence ID" value="MDC0666743.1"/>
    <property type="molecule type" value="Genomic_DNA"/>
</dbReference>
<evidence type="ECO:0000313" key="6">
    <source>
        <dbReference type="EMBL" id="MDC0666743.1"/>
    </source>
</evidence>
<feature type="transmembrane region" description="Helical" evidence="5">
    <location>
        <begin position="35"/>
        <end position="53"/>
    </location>
</feature>
<evidence type="ECO:0000313" key="7">
    <source>
        <dbReference type="Proteomes" id="UP001217838"/>
    </source>
</evidence>
<sequence length="58" mass="6231">MLRWALVFLIISVIAAVFAFSGLSNASSNVAQVLFYIFLGVFALMLLAGLIAGDQLPR</sequence>
<organism evidence="6 7">
    <name type="scientific">Nannocystis radixulma</name>
    <dbReference type="NCBI Taxonomy" id="2995305"/>
    <lineage>
        <taxon>Bacteria</taxon>
        <taxon>Pseudomonadati</taxon>
        <taxon>Myxococcota</taxon>
        <taxon>Polyangia</taxon>
        <taxon>Nannocystales</taxon>
        <taxon>Nannocystaceae</taxon>
        <taxon>Nannocystis</taxon>
    </lineage>
</organism>
<evidence type="ECO:0000256" key="4">
    <source>
        <dbReference type="ARBA" id="ARBA00023136"/>
    </source>
</evidence>
<dbReference type="InterPro" id="IPR009760">
    <property type="entry name" value="DUF1328"/>
</dbReference>
<dbReference type="HAMAP" id="MF_01361">
    <property type="entry name" value="UPF0391"/>
    <property type="match status" value="1"/>
</dbReference>
<comment type="caution">
    <text evidence="6">The sequence shown here is derived from an EMBL/GenBank/DDBJ whole genome shotgun (WGS) entry which is preliminary data.</text>
</comment>
<evidence type="ECO:0000256" key="5">
    <source>
        <dbReference type="SAM" id="Phobius"/>
    </source>
</evidence>
<gene>
    <name evidence="6" type="ORF">POL58_03310</name>
</gene>
<keyword evidence="4 5" id="KW-0472">Membrane</keyword>
<dbReference type="Proteomes" id="UP001217838">
    <property type="component" value="Unassembled WGS sequence"/>
</dbReference>
<evidence type="ECO:0000256" key="1">
    <source>
        <dbReference type="ARBA" id="ARBA00022475"/>
    </source>
</evidence>
<proteinExistence type="inferred from homology"/>
<keyword evidence="2 5" id="KW-0812">Transmembrane</keyword>
<accession>A0ABT5AZU5</accession>
<keyword evidence="3 5" id="KW-1133">Transmembrane helix</keyword>
<keyword evidence="7" id="KW-1185">Reference proteome</keyword>
<protein>
    <submittedName>
        <fullName evidence="6">DUF1328 domain-containing protein</fullName>
    </submittedName>
</protein>
<keyword evidence="1" id="KW-1003">Cell membrane</keyword>
<dbReference type="Pfam" id="PF07043">
    <property type="entry name" value="DUF1328"/>
    <property type="match status" value="1"/>
</dbReference>
<evidence type="ECO:0000256" key="2">
    <source>
        <dbReference type="ARBA" id="ARBA00022692"/>
    </source>
</evidence>
<name>A0ABT5AZU5_9BACT</name>
<evidence type="ECO:0000256" key="3">
    <source>
        <dbReference type="ARBA" id="ARBA00022989"/>
    </source>
</evidence>
<dbReference type="PIRSF" id="PIRSF036466">
    <property type="entry name" value="UCP036466"/>
    <property type="match status" value="1"/>
</dbReference>
<dbReference type="RefSeq" id="WP_271994431.1">
    <property type="nucleotide sequence ID" value="NZ_JAQNDN010000001.1"/>
</dbReference>